<feature type="transmembrane region" description="Helical" evidence="6">
    <location>
        <begin position="79"/>
        <end position="99"/>
    </location>
</feature>
<dbReference type="AlphaFoldDB" id="A0A6J4VKX3"/>
<name>A0A6J4VKX3_9CYAN</name>
<sequence length="472" mass="51392">MHPIPSSGNGLRPVVDHYPSNNLPLTTRSSAEQIIFWTAVLTPVWWLLGIQVLLYPLLLVGLLATSLRLDKLLRAPLPTCAWAWFLMACVMFITGAIGLSDVGISVSNVAAQTVTFLKSYFLIFACLSLPCWIGLRVQTITRAVAWMAAGYLLSIAAVLVLLFLGIKGYTPLLAALIPGDRLSLRVSFADIQSFFGIPLPRTALYTADPPILGACAVCSMLICLGEKNRSLRRLALAGSGLALLLSFSRSAWVCLPLALLVMAAFRSNLSRQILLWGTAAIAGLSSWFRLTPAELVQQPLTIFTKARAASSGDRELVVRKTLEAWQESPWMGWGIIRGSVRWYTYDIKLGSFSTYASVLYLHGVVGFIVFLGALLSTLGAFYTPALRGNAMAARAFASLVALYLLCAATPLSWMAASLWFYFIWLGSALAELQQSRVSSSWQELAFQSGSPRSHGHNKSLSGEATGEDRIFT</sequence>
<reference evidence="8" key="1">
    <citation type="submission" date="2020-02" db="EMBL/GenBank/DDBJ databases">
        <authorList>
            <person name="Meier V. D."/>
        </authorList>
    </citation>
    <scope>NUCLEOTIDE SEQUENCE</scope>
    <source>
        <strain evidence="8">AVDCRST_MAG81</strain>
    </source>
</reference>
<feature type="domain" description="O-antigen ligase-related" evidence="7">
    <location>
        <begin position="235"/>
        <end position="371"/>
    </location>
</feature>
<dbReference type="Pfam" id="PF04932">
    <property type="entry name" value="Wzy_C"/>
    <property type="match status" value="1"/>
</dbReference>
<feature type="transmembrane region" description="Helical" evidence="6">
    <location>
        <begin position="44"/>
        <end position="67"/>
    </location>
</feature>
<dbReference type="EMBL" id="CADCWO010000174">
    <property type="protein sequence ID" value="CAA9582328.1"/>
    <property type="molecule type" value="Genomic_DNA"/>
</dbReference>
<dbReference type="InterPro" id="IPR051533">
    <property type="entry name" value="WaaL-like"/>
</dbReference>
<organism evidence="8">
    <name type="scientific">uncultured Synechococcales cyanobacterium</name>
    <dbReference type="NCBI Taxonomy" id="1936017"/>
    <lineage>
        <taxon>Bacteria</taxon>
        <taxon>Bacillati</taxon>
        <taxon>Cyanobacteriota</taxon>
        <taxon>Cyanophyceae</taxon>
        <taxon>Synechococcales</taxon>
        <taxon>environmental samples</taxon>
    </lineage>
</organism>
<dbReference type="PANTHER" id="PTHR37422">
    <property type="entry name" value="TEICHURONIC ACID BIOSYNTHESIS PROTEIN TUAE"/>
    <property type="match status" value="1"/>
</dbReference>
<evidence type="ECO:0000256" key="2">
    <source>
        <dbReference type="ARBA" id="ARBA00022692"/>
    </source>
</evidence>
<evidence type="ECO:0000256" key="1">
    <source>
        <dbReference type="ARBA" id="ARBA00004141"/>
    </source>
</evidence>
<feature type="transmembrane region" description="Helical" evidence="6">
    <location>
        <begin position="359"/>
        <end position="383"/>
    </location>
</feature>
<evidence type="ECO:0000256" key="5">
    <source>
        <dbReference type="SAM" id="MobiDB-lite"/>
    </source>
</evidence>
<evidence type="ECO:0000259" key="7">
    <source>
        <dbReference type="Pfam" id="PF04932"/>
    </source>
</evidence>
<feature type="region of interest" description="Disordered" evidence="5">
    <location>
        <begin position="447"/>
        <end position="472"/>
    </location>
</feature>
<dbReference type="GO" id="GO:0016020">
    <property type="term" value="C:membrane"/>
    <property type="evidence" value="ECO:0007669"/>
    <property type="project" value="UniProtKB-SubCell"/>
</dbReference>
<accession>A0A6J4VKX3</accession>
<evidence type="ECO:0000256" key="4">
    <source>
        <dbReference type="ARBA" id="ARBA00023136"/>
    </source>
</evidence>
<protein>
    <recommendedName>
        <fullName evidence="7">O-antigen ligase-related domain-containing protein</fullName>
    </recommendedName>
</protein>
<evidence type="ECO:0000256" key="6">
    <source>
        <dbReference type="SAM" id="Phobius"/>
    </source>
</evidence>
<comment type="subcellular location">
    <subcellularLocation>
        <location evidence="1">Membrane</location>
        <topology evidence="1">Multi-pass membrane protein</topology>
    </subcellularLocation>
</comment>
<feature type="transmembrane region" description="Helical" evidence="6">
    <location>
        <begin position="234"/>
        <end position="261"/>
    </location>
</feature>
<evidence type="ECO:0000256" key="3">
    <source>
        <dbReference type="ARBA" id="ARBA00022989"/>
    </source>
</evidence>
<gene>
    <name evidence="8" type="ORF">AVDCRST_MAG81-3207</name>
</gene>
<keyword evidence="3 6" id="KW-1133">Transmembrane helix</keyword>
<dbReference type="PANTHER" id="PTHR37422:SF13">
    <property type="entry name" value="LIPOPOLYSACCHARIDE BIOSYNTHESIS PROTEIN PA4999-RELATED"/>
    <property type="match status" value="1"/>
</dbReference>
<keyword evidence="4 6" id="KW-0472">Membrane</keyword>
<dbReference type="InterPro" id="IPR007016">
    <property type="entry name" value="O-antigen_ligase-rel_domated"/>
</dbReference>
<feature type="transmembrane region" description="Helical" evidence="6">
    <location>
        <begin position="395"/>
        <end position="422"/>
    </location>
</feature>
<feature type="transmembrane region" description="Helical" evidence="6">
    <location>
        <begin position="144"/>
        <end position="166"/>
    </location>
</feature>
<keyword evidence="2 6" id="KW-0812">Transmembrane</keyword>
<evidence type="ECO:0000313" key="8">
    <source>
        <dbReference type="EMBL" id="CAA9582328.1"/>
    </source>
</evidence>
<feature type="transmembrane region" description="Helical" evidence="6">
    <location>
        <begin position="119"/>
        <end position="137"/>
    </location>
</feature>
<proteinExistence type="predicted"/>